<dbReference type="InterPro" id="IPR036390">
    <property type="entry name" value="WH_DNA-bd_sf"/>
</dbReference>
<name>A0AA40SLL7_9MICO</name>
<dbReference type="RefSeq" id="WP_206686725.1">
    <property type="nucleotide sequence ID" value="NZ_BAABCO010000003.1"/>
</dbReference>
<protein>
    <submittedName>
        <fullName evidence="2">ArsR family transcriptional regulator</fullName>
    </submittedName>
</protein>
<dbReference type="Proteomes" id="UP000549113">
    <property type="component" value="Unassembled WGS sequence"/>
</dbReference>
<dbReference type="InterPro" id="IPR011991">
    <property type="entry name" value="ArsR-like_HTH"/>
</dbReference>
<dbReference type="SMART" id="SM00418">
    <property type="entry name" value="HTH_ARSR"/>
    <property type="match status" value="1"/>
</dbReference>
<dbReference type="SUPFAM" id="SSF46785">
    <property type="entry name" value="Winged helix' DNA-binding domain"/>
    <property type="match status" value="1"/>
</dbReference>
<dbReference type="InterPro" id="IPR036388">
    <property type="entry name" value="WH-like_DNA-bd_sf"/>
</dbReference>
<keyword evidence="3" id="KW-1185">Reference proteome</keyword>
<gene>
    <name evidence="2" type="ORF">BKA10_000294</name>
</gene>
<dbReference type="CDD" id="cd00090">
    <property type="entry name" value="HTH_ARSR"/>
    <property type="match status" value="1"/>
</dbReference>
<accession>A0AA40SLL7</accession>
<evidence type="ECO:0000313" key="2">
    <source>
        <dbReference type="EMBL" id="MBB4138500.1"/>
    </source>
</evidence>
<dbReference type="GO" id="GO:0003700">
    <property type="term" value="F:DNA-binding transcription factor activity"/>
    <property type="evidence" value="ECO:0007669"/>
    <property type="project" value="InterPro"/>
</dbReference>
<dbReference type="AlphaFoldDB" id="A0AA40SLL7"/>
<dbReference type="InterPro" id="IPR001845">
    <property type="entry name" value="HTH_ArsR_DNA-bd_dom"/>
</dbReference>
<proteinExistence type="predicted"/>
<evidence type="ECO:0000259" key="1">
    <source>
        <dbReference type="SMART" id="SM00418"/>
    </source>
</evidence>
<dbReference type="Gene3D" id="1.10.10.10">
    <property type="entry name" value="Winged helix-like DNA-binding domain superfamily/Winged helix DNA-binding domain"/>
    <property type="match status" value="1"/>
</dbReference>
<organism evidence="2 3">
    <name type="scientific">Microbacterium invictum</name>
    <dbReference type="NCBI Taxonomy" id="515415"/>
    <lineage>
        <taxon>Bacteria</taxon>
        <taxon>Bacillati</taxon>
        <taxon>Actinomycetota</taxon>
        <taxon>Actinomycetes</taxon>
        <taxon>Micrococcales</taxon>
        <taxon>Microbacteriaceae</taxon>
        <taxon>Microbacterium</taxon>
    </lineage>
</organism>
<comment type="caution">
    <text evidence="2">The sequence shown here is derived from an EMBL/GenBank/DDBJ whole genome shotgun (WGS) entry which is preliminary data.</text>
</comment>
<evidence type="ECO:0000313" key="3">
    <source>
        <dbReference type="Proteomes" id="UP000549113"/>
    </source>
</evidence>
<dbReference type="Pfam" id="PF12840">
    <property type="entry name" value="HTH_20"/>
    <property type="match status" value="1"/>
</dbReference>
<reference evidence="2 3" key="1">
    <citation type="submission" date="2020-08" db="EMBL/GenBank/DDBJ databases">
        <title>Sequencing the genomes of 1000 actinobacteria strains.</title>
        <authorList>
            <person name="Klenk H.-P."/>
        </authorList>
    </citation>
    <scope>NUCLEOTIDE SEQUENCE [LARGE SCALE GENOMIC DNA]</scope>
    <source>
        <strain evidence="2 3">DSM 19600</strain>
    </source>
</reference>
<feature type="domain" description="HTH arsR-type" evidence="1">
    <location>
        <begin position="10"/>
        <end position="99"/>
    </location>
</feature>
<sequence length="219" mass="23015">MSTVATNHAAAFAALADPVRRRLYRAAIDRALGRDEAAELLGIPRSTAAFHLDRLTEAGLLTVTFERPPGRSGPGAGRPAKRYRAVAAEIAGTLPERHYELAGELLAAAVERAEERGIAVRAALSEEAFSTGAAIGAAHDDLDTALVECGYEPRTAASGDTVLDNCPFHVLARAHTPLICGANLDLVRGLAAATGDTRTPVLAPRTGYCCVALRRHATE</sequence>
<dbReference type="EMBL" id="JACIFH010000001">
    <property type="protein sequence ID" value="MBB4138500.1"/>
    <property type="molecule type" value="Genomic_DNA"/>
</dbReference>